<organism evidence="5 6">
    <name type="scientific">Ollibium composti</name>
    <dbReference type="NCBI Taxonomy" id="2675109"/>
    <lineage>
        <taxon>Bacteria</taxon>
        <taxon>Pseudomonadati</taxon>
        <taxon>Pseudomonadota</taxon>
        <taxon>Alphaproteobacteria</taxon>
        <taxon>Hyphomicrobiales</taxon>
        <taxon>Phyllobacteriaceae</taxon>
        <taxon>Ollibium</taxon>
    </lineage>
</organism>
<proteinExistence type="predicted"/>
<dbReference type="Proteomes" id="UP000306441">
    <property type="component" value="Unassembled WGS sequence"/>
</dbReference>
<comment type="subcellular location">
    <subcellularLocation>
        <location evidence="1">Cell envelope</location>
    </subcellularLocation>
</comment>
<dbReference type="RefSeq" id="WP_136354876.1">
    <property type="nucleotide sequence ID" value="NZ_SSNY01000002.1"/>
</dbReference>
<dbReference type="Pfam" id="PF25881">
    <property type="entry name" value="HH_YBHG"/>
    <property type="match status" value="1"/>
</dbReference>
<evidence type="ECO:0000256" key="3">
    <source>
        <dbReference type="SAM" id="SignalP"/>
    </source>
</evidence>
<keyword evidence="6" id="KW-1185">Reference proteome</keyword>
<feature type="chain" id="PRO_5046092702" evidence="3">
    <location>
        <begin position="21"/>
        <end position="320"/>
    </location>
</feature>
<dbReference type="EMBL" id="SSNY01000002">
    <property type="protein sequence ID" value="THF59121.1"/>
    <property type="molecule type" value="Genomic_DNA"/>
</dbReference>
<comment type="caution">
    <text evidence="5">The sequence shown here is derived from an EMBL/GenBank/DDBJ whole genome shotgun (WGS) entry which is preliminary data.</text>
</comment>
<dbReference type="Gene3D" id="2.40.30.170">
    <property type="match status" value="1"/>
</dbReference>
<dbReference type="InterPro" id="IPR050465">
    <property type="entry name" value="UPF0194_transport"/>
</dbReference>
<keyword evidence="2" id="KW-0175">Coiled coil</keyword>
<evidence type="ECO:0000256" key="1">
    <source>
        <dbReference type="ARBA" id="ARBA00004196"/>
    </source>
</evidence>
<sequence>MNFLCSLPLAAQLFSACAPAAPLAVGYVEGDYVLLAPIEVAQVQSVSVRRGDQVAAGAALATLEDADAGIAVAQAQAALGAAEAQLADLKVGKRPEEIAVLEAAVRSAKAQADEAGRVLDRTRDLAKRGIATQAQLDEATTAVEVAQAAIGQSEANLAVAKLPARPEAIKAADNAVKQAKAALDQAEWRLTKRTLTAPAAGRINDVIRDPGDTAGPTAPVVSMLPDGAVKLTVYVPEAAFSSIKVGSELAVRCDGCGPGLKARVSYVSPDPEFTPPVIYSLENRQKLVYLVEARPEGGAGPLQPGQIVDVDLEGNRAVGE</sequence>
<dbReference type="PANTHER" id="PTHR32347">
    <property type="entry name" value="EFFLUX SYSTEM COMPONENT YKNX-RELATED"/>
    <property type="match status" value="1"/>
</dbReference>
<dbReference type="InterPro" id="IPR059052">
    <property type="entry name" value="HH_YbhG-like"/>
</dbReference>
<dbReference type="Gene3D" id="1.10.287.470">
    <property type="entry name" value="Helix hairpin bin"/>
    <property type="match status" value="2"/>
</dbReference>
<feature type="signal peptide" evidence="3">
    <location>
        <begin position="1"/>
        <end position="20"/>
    </location>
</feature>
<dbReference type="SUPFAM" id="SSF111369">
    <property type="entry name" value="HlyD-like secretion proteins"/>
    <property type="match status" value="1"/>
</dbReference>
<evidence type="ECO:0000313" key="5">
    <source>
        <dbReference type="EMBL" id="THF59121.1"/>
    </source>
</evidence>
<evidence type="ECO:0000259" key="4">
    <source>
        <dbReference type="Pfam" id="PF25881"/>
    </source>
</evidence>
<dbReference type="Gene3D" id="2.40.50.100">
    <property type="match status" value="2"/>
</dbReference>
<feature type="domain" description="YbhG-like alpha-helical hairpin" evidence="4">
    <location>
        <begin position="63"/>
        <end position="190"/>
    </location>
</feature>
<dbReference type="PANTHER" id="PTHR32347:SF23">
    <property type="entry name" value="BLL5650 PROTEIN"/>
    <property type="match status" value="1"/>
</dbReference>
<keyword evidence="3" id="KW-0732">Signal</keyword>
<reference evidence="5 6" key="1">
    <citation type="submission" date="2019-04" db="EMBL/GenBank/DDBJ databases">
        <title>Mesorhizobium composti sp. nov., isolated from compost.</title>
        <authorList>
            <person name="Lin S.-Y."/>
            <person name="Hameed A."/>
            <person name="Hsieh Y.-T."/>
            <person name="Young C.-C."/>
        </authorList>
    </citation>
    <scope>NUCLEOTIDE SEQUENCE [LARGE SCALE GENOMIC DNA]</scope>
    <source>
        <strain evidence="5 6">CC-YTH430</strain>
    </source>
</reference>
<gene>
    <name evidence="5" type="ORF">E6C48_05600</name>
</gene>
<evidence type="ECO:0000256" key="2">
    <source>
        <dbReference type="ARBA" id="ARBA00023054"/>
    </source>
</evidence>
<name>A0ABY2QC30_9HYPH</name>
<protein>
    <submittedName>
        <fullName evidence="5">HlyD family efflux transporter periplasmic adaptor subunit</fullName>
    </submittedName>
</protein>
<accession>A0ABY2QC30</accession>
<evidence type="ECO:0000313" key="6">
    <source>
        <dbReference type="Proteomes" id="UP000306441"/>
    </source>
</evidence>